<protein>
    <recommendedName>
        <fullName evidence="4">HTH araC/xylS-type domain-containing protein</fullName>
    </recommendedName>
</protein>
<dbReference type="Pfam" id="PF12833">
    <property type="entry name" value="HTH_18"/>
    <property type="match status" value="1"/>
</dbReference>
<dbReference type="AlphaFoldDB" id="A0A329MDR3"/>
<reference evidence="5 6" key="1">
    <citation type="journal article" date="2009" name="Int. J. Syst. Evol. Microbiol.">
        <title>Paenibacillus contaminans sp. nov., isolated from a contaminated laboratory plate.</title>
        <authorList>
            <person name="Chou J.H."/>
            <person name="Lee J.H."/>
            <person name="Lin M.C."/>
            <person name="Chang P.S."/>
            <person name="Arun A.B."/>
            <person name="Young C.C."/>
            <person name="Chen W.M."/>
        </authorList>
    </citation>
    <scope>NUCLEOTIDE SEQUENCE [LARGE SCALE GENOMIC DNA]</scope>
    <source>
        <strain evidence="5 6">CKOBP-6</strain>
    </source>
</reference>
<dbReference type="GO" id="GO:0003700">
    <property type="term" value="F:DNA-binding transcription factor activity"/>
    <property type="evidence" value="ECO:0007669"/>
    <property type="project" value="InterPro"/>
</dbReference>
<evidence type="ECO:0000256" key="1">
    <source>
        <dbReference type="ARBA" id="ARBA00023015"/>
    </source>
</evidence>
<dbReference type="InterPro" id="IPR009057">
    <property type="entry name" value="Homeodomain-like_sf"/>
</dbReference>
<keyword evidence="6" id="KW-1185">Reference proteome</keyword>
<organism evidence="5 6">
    <name type="scientific">Paenibacillus contaminans</name>
    <dbReference type="NCBI Taxonomy" id="450362"/>
    <lineage>
        <taxon>Bacteria</taxon>
        <taxon>Bacillati</taxon>
        <taxon>Bacillota</taxon>
        <taxon>Bacilli</taxon>
        <taxon>Bacillales</taxon>
        <taxon>Paenibacillaceae</taxon>
        <taxon>Paenibacillus</taxon>
    </lineage>
</organism>
<dbReference type="OrthoDB" id="2667205at2"/>
<evidence type="ECO:0000313" key="6">
    <source>
        <dbReference type="Proteomes" id="UP000250369"/>
    </source>
</evidence>
<dbReference type="InterPro" id="IPR020449">
    <property type="entry name" value="Tscrpt_reg_AraC-type_HTH"/>
</dbReference>
<comment type="caution">
    <text evidence="5">The sequence shown here is derived from an EMBL/GenBank/DDBJ whole genome shotgun (WGS) entry which is preliminary data.</text>
</comment>
<dbReference type="InterPro" id="IPR018060">
    <property type="entry name" value="HTH_AraC"/>
</dbReference>
<evidence type="ECO:0000313" key="5">
    <source>
        <dbReference type="EMBL" id="RAV17722.1"/>
    </source>
</evidence>
<evidence type="ECO:0000256" key="2">
    <source>
        <dbReference type="ARBA" id="ARBA00023125"/>
    </source>
</evidence>
<dbReference type="PROSITE" id="PS01124">
    <property type="entry name" value="HTH_ARAC_FAMILY_2"/>
    <property type="match status" value="1"/>
</dbReference>
<dbReference type="GO" id="GO:0043565">
    <property type="term" value="F:sequence-specific DNA binding"/>
    <property type="evidence" value="ECO:0007669"/>
    <property type="project" value="InterPro"/>
</dbReference>
<evidence type="ECO:0000256" key="3">
    <source>
        <dbReference type="ARBA" id="ARBA00023163"/>
    </source>
</evidence>
<feature type="domain" description="HTH araC/xylS-type" evidence="4">
    <location>
        <begin position="1"/>
        <end position="36"/>
    </location>
</feature>
<name>A0A329MDR3_9BACL</name>
<dbReference type="Proteomes" id="UP000250369">
    <property type="component" value="Unassembled WGS sequence"/>
</dbReference>
<keyword evidence="3" id="KW-0804">Transcription</keyword>
<accession>A0A329MDR3</accession>
<dbReference type="SUPFAM" id="SSF46689">
    <property type="entry name" value="Homeodomain-like"/>
    <property type="match status" value="1"/>
</dbReference>
<dbReference type="Gene3D" id="1.10.10.60">
    <property type="entry name" value="Homeodomain-like"/>
    <property type="match status" value="1"/>
</dbReference>
<dbReference type="EMBL" id="QMFB01000018">
    <property type="protein sequence ID" value="RAV17722.1"/>
    <property type="molecule type" value="Genomic_DNA"/>
</dbReference>
<keyword evidence="2" id="KW-0238">DNA-binding</keyword>
<gene>
    <name evidence="5" type="ORF">DQG23_26735</name>
</gene>
<dbReference type="PRINTS" id="PR00032">
    <property type="entry name" value="HTHARAC"/>
</dbReference>
<keyword evidence="1" id="KW-0805">Transcription regulation</keyword>
<sequence length="42" mass="4939">MSIKEITERLRYASMQNFTRVFKQMTGVPPGKYRSDWRQSGG</sequence>
<evidence type="ECO:0000259" key="4">
    <source>
        <dbReference type="PROSITE" id="PS01124"/>
    </source>
</evidence>
<proteinExistence type="predicted"/>